<evidence type="ECO:0000256" key="2">
    <source>
        <dbReference type="ARBA" id="ARBA00022643"/>
    </source>
</evidence>
<dbReference type="PANTHER" id="PTHR43278:SF4">
    <property type="entry name" value="NAD(P)H-DEPENDENT FMN-CONTAINING OXIDOREDUCTASE YWQN-RELATED"/>
    <property type="match status" value="1"/>
</dbReference>
<evidence type="ECO:0000313" key="5">
    <source>
        <dbReference type="Proteomes" id="UP000095042"/>
    </source>
</evidence>
<dbReference type="AlphaFoldDB" id="A0A1E3WE21"/>
<accession>A0A1E3WE21</accession>
<evidence type="ECO:0000313" key="4">
    <source>
        <dbReference type="EMBL" id="ODS04000.1"/>
    </source>
</evidence>
<evidence type="ECO:0000259" key="3">
    <source>
        <dbReference type="Pfam" id="PF03358"/>
    </source>
</evidence>
<dbReference type="OrthoDB" id="9805976at2"/>
<name>A0A1E3WE21_9HYPH</name>
<dbReference type="SUPFAM" id="SSF52218">
    <property type="entry name" value="Flavoproteins"/>
    <property type="match status" value="1"/>
</dbReference>
<keyword evidence="5" id="KW-1185">Reference proteome</keyword>
<dbReference type="InterPro" id="IPR029039">
    <property type="entry name" value="Flavoprotein-like_sf"/>
</dbReference>
<keyword evidence="1" id="KW-0285">Flavoprotein</keyword>
<sequence length="210" mass="22994">MKAVVLSGSPRRNGNSALLAGAAARGLTDAGHACDLIYADDVLAGFLRDCRTCRKSNGECAIEDDFRRVFLDLFLPAEGFIVATPVYWYGMAAQVKAFFDRAFCYVAASYLGSAEVVEKMMGKRIGLLVSSEETFPTVSAGIVQQLQEYCRYTRSTFVGKVHGVGNARGDVDKDPSQPLLCAREFGRDLFTRHATDYTIDAPRGGRVWEP</sequence>
<dbReference type="Gene3D" id="3.40.50.360">
    <property type="match status" value="1"/>
</dbReference>
<comment type="caution">
    <text evidence="4">The sequence shown here is derived from an EMBL/GenBank/DDBJ whole genome shotgun (WGS) entry which is preliminary data.</text>
</comment>
<gene>
    <name evidence="4" type="ORF">AUC71_06475</name>
</gene>
<dbReference type="Proteomes" id="UP000095042">
    <property type="component" value="Unassembled WGS sequence"/>
</dbReference>
<keyword evidence="2" id="KW-0288">FMN</keyword>
<protein>
    <submittedName>
        <fullName evidence="4">NAD(P)H dehydrogenase</fullName>
    </submittedName>
</protein>
<organism evidence="4 5">
    <name type="scientific">Methyloceanibacter marginalis</name>
    <dbReference type="NCBI Taxonomy" id="1774971"/>
    <lineage>
        <taxon>Bacteria</taxon>
        <taxon>Pseudomonadati</taxon>
        <taxon>Pseudomonadota</taxon>
        <taxon>Alphaproteobacteria</taxon>
        <taxon>Hyphomicrobiales</taxon>
        <taxon>Hyphomicrobiaceae</taxon>
        <taxon>Methyloceanibacter</taxon>
    </lineage>
</organism>
<evidence type="ECO:0000256" key="1">
    <source>
        <dbReference type="ARBA" id="ARBA00022630"/>
    </source>
</evidence>
<dbReference type="InterPro" id="IPR005025">
    <property type="entry name" value="FMN_Rdtase-like_dom"/>
</dbReference>
<feature type="domain" description="NADPH-dependent FMN reductase-like" evidence="3">
    <location>
        <begin position="1"/>
        <end position="129"/>
    </location>
</feature>
<dbReference type="EMBL" id="LPWD01000027">
    <property type="protein sequence ID" value="ODS04000.1"/>
    <property type="molecule type" value="Genomic_DNA"/>
</dbReference>
<reference evidence="4 5" key="1">
    <citation type="journal article" date="2016" name="Environ. Microbiol.">
        <title>New Methyloceanibacter diversity from North Sea sediments includes methanotroph containing solely the soluble methane monooxygenase.</title>
        <authorList>
            <person name="Vekeman B."/>
            <person name="Kerckhof F.M."/>
            <person name="Cremers G."/>
            <person name="de Vos P."/>
            <person name="Vandamme P."/>
            <person name="Boon N."/>
            <person name="Op den Camp H.J."/>
            <person name="Heylen K."/>
        </authorList>
    </citation>
    <scope>NUCLEOTIDE SEQUENCE [LARGE SCALE GENOMIC DNA]</scope>
    <source>
        <strain evidence="4 5">R-67177</strain>
    </source>
</reference>
<dbReference type="PANTHER" id="PTHR43278">
    <property type="entry name" value="NAD(P)H-DEPENDENT FMN-CONTAINING OXIDOREDUCTASE YWQN-RELATED"/>
    <property type="match status" value="1"/>
</dbReference>
<dbReference type="GO" id="GO:0016491">
    <property type="term" value="F:oxidoreductase activity"/>
    <property type="evidence" value="ECO:0007669"/>
    <property type="project" value="InterPro"/>
</dbReference>
<dbReference type="Pfam" id="PF03358">
    <property type="entry name" value="FMN_red"/>
    <property type="match status" value="1"/>
</dbReference>
<dbReference type="RefSeq" id="WP_069622793.1">
    <property type="nucleotide sequence ID" value="NZ_LPWD01000027.1"/>
</dbReference>
<proteinExistence type="predicted"/>
<dbReference type="InterPro" id="IPR051796">
    <property type="entry name" value="ISF_SsuE-like"/>
</dbReference>